<dbReference type="RefSeq" id="WP_151158802.1">
    <property type="nucleotide sequence ID" value="NZ_JACHIL010000001.1"/>
</dbReference>
<reference evidence="3 4" key="1">
    <citation type="submission" date="2020-08" db="EMBL/GenBank/DDBJ databases">
        <title>Genomic Encyclopedia of Type Strains, Phase IV (KMG-IV): sequencing the most valuable type-strain genomes for metagenomic binning, comparative biology and taxonomic classification.</title>
        <authorList>
            <person name="Goeker M."/>
        </authorList>
    </citation>
    <scope>NUCLEOTIDE SEQUENCE [LARGE SCALE GENOMIC DNA]</scope>
    <source>
        <strain evidence="3 4">DSM 25620</strain>
    </source>
</reference>
<name>A0A7W8ENM3_9HYPH</name>
<dbReference type="PANTHER" id="PTHR35813">
    <property type="entry name" value="INNER MEMBRANE PROTEIN YBAN"/>
    <property type="match status" value="1"/>
</dbReference>
<keyword evidence="2" id="KW-1133">Transmembrane helix</keyword>
<evidence type="ECO:0008006" key="5">
    <source>
        <dbReference type="Google" id="ProtNLM"/>
    </source>
</evidence>
<dbReference type="EMBL" id="JACHIL010000001">
    <property type="protein sequence ID" value="MBB5090389.1"/>
    <property type="molecule type" value="Genomic_DNA"/>
</dbReference>
<evidence type="ECO:0000313" key="4">
    <source>
        <dbReference type="Proteomes" id="UP000531231"/>
    </source>
</evidence>
<evidence type="ECO:0000256" key="2">
    <source>
        <dbReference type="SAM" id="Phobius"/>
    </source>
</evidence>
<keyword evidence="2" id="KW-0472">Membrane</keyword>
<dbReference type="Pfam" id="PF04304">
    <property type="entry name" value="DUF454"/>
    <property type="match status" value="1"/>
</dbReference>
<evidence type="ECO:0000313" key="3">
    <source>
        <dbReference type="EMBL" id="MBB5090389.1"/>
    </source>
</evidence>
<dbReference type="PANTHER" id="PTHR35813:SF1">
    <property type="entry name" value="INNER MEMBRANE PROTEIN YBAN"/>
    <property type="match status" value="1"/>
</dbReference>
<feature type="transmembrane region" description="Helical" evidence="2">
    <location>
        <begin position="49"/>
        <end position="78"/>
    </location>
</feature>
<dbReference type="Proteomes" id="UP000531231">
    <property type="component" value="Unassembled WGS sequence"/>
</dbReference>
<keyword evidence="2" id="KW-0812">Transmembrane</keyword>
<proteinExistence type="predicted"/>
<dbReference type="InterPro" id="IPR007401">
    <property type="entry name" value="DUF454"/>
</dbReference>
<accession>A0A7W8ENM3</accession>
<dbReference type="AlphaFoldDB" id="A0A7W8ENM3"/>
<gene>
    <name evidence="3" type="ORF">HNQ68_000901</name>
</gene>
<protein>
    <recommendedName>
        <fullName evidence="5">DUF454 domain-containing protein</fullName>
    </recommendedName>
</protein>
<feature type="transmembrane region" description="Helical" evidence="2">
    <location>
        <begin position="111"/>
        <end position="128"/>
    </location>
</feature>
<comment type="caution">
    <text evidence="3">The sequence shown here is derived from an EMBL/GenBank/DDBJ whole genome shotgun (WGS) entry which is preliminary data.</text>
</comment>
<feature type="transmembrane region" description="Helical" evidence="2">
    <location>
        <begin position="134"/>
        <end position="152"/>
    </location>
</feature>
<sequence length="157" mass="17292">MSLPPSDHSQSRPELKPVTTPESVQQEQTPAQAVVLSGPQRFLYLCLGFLMLGLGIIGAILPVMPTTIFIILAAWFFARSSPKLEKRILAHPQFGPLVIKWRDRGAIPRRAKKFACGGMMIGYAIFLWSAQPGLYLGAGVALFMLACAYYVVSRPEE</sequence>
<keyword evidence="4" id="KW-1185">Reference proteome</keyword>
<dbReference type="GO" id="GO:0005886">
    <property type="term" value="C:plasma membrane"/>
    <property type="evidence" value="ECO:0007669"/>
    <property type="project" value="TreeGrafter"/>
</dbReference>
<feature type="region of interest" description="Disordered" evidence="1">
    <location>
        <begin position="1"/>
        <end position="26"/>
    </location>
</feature>
<organism evidence="3 4">
    <name type="scientific">Pseudochrobactrum saccharolyticum</name>
    <dbReference type="NCBI Taxonomy" id="354352"/>
    <lineage>
        <taxon>Bacteria</taxon>
        <taxon>Pseudomonadati</taxon>
        <taxon>Pseudomonadota</taxon>
        <taxon>Alphaproteobacteria</taxon>
        <taxon>Hyphomicrobiales</taxon>
        <taxon>Brucellaceae</taxon>
        <taxon>Pseudochrobactrum</taxon>
    </lineage>
</organism>
<evidence type="ECO:0000256" key="1">
    <source>
        <dbReference type="SAM" id="MobiDB-lite"/>
    </source>
</evidence>